<dbReference type="EMBL" id="KN833794">
    <property type="protein sequence ID" value="KIK18930.1"/>
    <property type="molecule type" value="Genomic_DNA"/>
</dbReference>
<reference evidence="1" key="3">
    <citation type="submission" date="2015-02" db="EMBL/GenBank/DDBJ databases">
        <title>Evolutionary Origins and Diversification of the Mycorrhizal Mutualists.</title>
        <authorList>
            <consortium name="DOE Joint Genome Institute"/>
            <consortium name="Mycorrhizal Genomics Consortium"/>
            <person name="Kohler A."/>
            <person name="Kuo A."/>
            <person name="Nagy L.G."/>
            <person name="Floudas D."/>
            <person name="Copeland A."/>
            <person name="Barry K.W."/>
            <person name="Cichocki N."/>
            <person name="Veneault-Fourrey C."/>
            <person name="LaButti K."/>
            <person name="Lindquist E.A."/>
            <person name="Lipzen A."/>
            <person name="Lundell T."/>
            <person name="Morin E."/>
            <person name="Murat C."/>
            <person name="Riley R."/>
            <person name="Ohm R."/>
            <person name="Sun H."/>
            <person name="Tunlid A."/>
            <person name="Henrissat B."/>
            <person name="Grigoriev I.V."/>
            <person name="Hibbett D.S."/>
            <person name="Martin F."/>
        </authorList>
    </citation>
    <scope>NUCLEOTIDE SEQUENCE</scope>
    <source>
        <strain evidence="1 3">441</strain>
    </source>
</reference>
<proteinExistence type="predicted"/>
<name>A0A0C9Y2J7_9AGAM</name>
<organism evidence="1 3">
    <name type="scientific">Pisolithus microcarpus 441</name>
    <dbReference type="NCBI Taxonomy" id="765257"/>
    <lineage>
        <taxon>Eukaryota</taxon>
        <taxon>Fungi</taxon>
        <taxon>Dikarya</taxon>
        <taxon>Basidiomycota</taxon>
        <taxon>Agaricomycotina</taxon>
        <taxon>Agaricomycetes</taxon>
        <taxon>Agaricomycetidae</taxon>
        <taxon>Boletales</taxon>
        <taxon>Sclerodermatineae</taxon>
        <taxon>Pisolithaceae</taxon>
        <taxon>Pisolithus</taxon>
    </lineage>
</organism>
<dbReference type="HOGENOM" id="CLU_3069554_0_0_1"/>
<evidence type="ECO:0000313" key="1">
    <source>
        <dbReference type="EMBL" id="KIK18930.1"/>
    </source>
</evidence>
<sequence>MAKLQSAGFAPRVYDAWATIHPLKQSLLKPPEFIYVISVPYALVTSNLCRVVI</sequence>
<dbReference type="EMBL" id="KN833786">
    <property type="protein sequence ID" value="KIK19350.1"/>
    <property type="molecule type" value="Genomic_DNA"/>
</dbReference>
<dbReference type="Proteomes" id="UP000054018">
    <property type="component" value="Unassembled WGS sequence"/>
</dbReference>
<reference evidence="1 3" key="1">
    <citation type="submission" date="2014-04" db="EMBL/GenBank/DDBJ databases">
        <authorList>
            <consortium name="DOE Joint Genome Institute"/>
            <person name="Kuo A."/>
            <person name="Kohler A."/>
            <person name="Costa M.D."/>
            <person name="Nagy L.G."/>
            <person name="Floudas D."/>
            <person name="Copeland A."/>
            <person name="Barry K.W."/>
            <person name="Cichocki N."/>
            <person name="Veneault-Fourrey C."/>
            <person name="LaButti K."/>
            <person name="Lindquist E.A."/>
            <person name="Lipzen A."/>
            <person name="Lundell T."/>
            <person name="Morin E."/>
            <person name="Murat C."/>
            <person name="Sun H."/>
            <person name="Tunlid A."/>
            <person name="Henrissat B."/>
            <person name="Grigoriev I.V."/>
            <person name="Hibbett D.S."/>
            <person name="Martin F."/>
            <person name="Nordberg H.P."/>
            <person name="Cantor M.N."/>
            <person name="Hua S.X."/>
        </authorList>
    </citation>
    <scope>NUCLEOTIDE SEQUENCE [LARGE SCALE GENOMIC DNA]</scope>
    <source>
        <strain evidence="1 3">441</strain>
    </source>
</reference>
<protein>
    <submittedName>
        <fullName evidence="1">Uncharacterized protein</fullName>
    </submittedName>
</protein>
<reference evidence="3" key="2">
    <citation type="submission" date="2015-01" db="EMBL/GenBank/DDBJ databases">
        <title>Evolutionary Origins and Diversification of the Mycorrhizal Mutualists.</title>
        <authorList>
            <consortium name="DOE Joint Genome Institute"/>
            <consortium name="Mycorrhizal Genomics Consortium"/>
            <person name="Kohler A."/>
            <person name="Kuo A."/>
            <person name="Nagy L.G."/>
            <person name="Floudas D."/>
            <person name="Copeland A."/>
            <person name="Barry K.W."/>
            <person name="Cichocki N."/>
            <person name="Veneault-Fourrey C."/>
            <person name="LaButti K."/>
            <person name="Lindquist E.A."/>
            <person name="Lipzen A."/>
            <person name="Lundell T."/>
            <person name="Morin E."/>
            <person name="Murat C."/>
            <person name="Riley R."/>
            <person name="Ohm R."/>
            <person name="Sun H."/>
            <person name="Tunlid A."/>
            <person name="Henrissat B."/>
            <person name="Grigoriev I.V."/>
            <person name="Hibbett D.S."/>
            <person name="Martin F."/>
        </authorList>
    </citation>
    <scope>NUCLEOTIDE SEQUENCE [LARGE SCALE GENOMIC DNA]</scope>
    <source>
        <strain evidence="3">441</strain>
    </source>
</reference>
<keyword evidence="3" id="KW-1185">Reference proteome</keyword>
<evidence type="ECO:0000313" key="3">
    <source>
        <dbReference type="Proteomes" id="UP000054018"/>
    </source>
</evidence>
<dbReference type="AlphaFoldDB" id="A0A0C9Y2J7"/>
<gene>
    <name evidence="2" type="ORF">PISMIDRAFT_683333</name>
    <name evidence="1" type="ORF">PISMIDRAFT_683605</name>
</gene>
<evidence type="ECO:0000313" key="2">
    <source>
        <dbReference type="EMBL" id="KIK19350.1"/>
    </source>
</evidence>
<accession>A0A0C9Y2J7</accession>